<dbReference type="InterPro" id="IPR029058">
    <property type="entry name" value="AB_hydrolase_fold"/>
</dbReference>
<dbReference type="Proteomes" id="UP000095287">
    <property type="component" value="Unplaced"/>
</dbReference>
<sequence length="124" mass="13586">MRIGREMAQWDSDDLENFAIPSSACSDCKEISSIRFPKKNNVTFIVHGFLMTQPWVGEMTESILELNPNETVIEVDWTPGSVLGSLGAVLKTIALGGFPYYTQATNTRLVGRAIAMAEIGRASC</sequence>
<reference evidence="2" key="1">
    <citation type="submission" date="2016-11" db="UniProtKB">
        <authorList>
            <consortium name="WormBaseParasite"/>
        </authorList>
    </citation>
    <scope>IDENTIFICATION</scope>
</reference>
<protein>
    <submittedName>
        <fullName evidence="2">Lipase domain-containing protein</fullName>
    </submittedName>
</protein>
<dbReference type="Gene3D" id="3.40.50.1820">
    <property type="entry name" value="alpha/beta hydrolase"/>
    <property type="match status" value="1"/>
</dbReference>
<proteinExistence type="predicted"/>
<evidence type="ECO:0000313" key="2">
    <source>
        <dbReference type="WBParaSite" id="L893_g10739.t1"/>
    </source>
</evidence>
<name>A0A1I7XYD3_9BILA</name>
<dbReference type="WBParaSite" id="L893_g10739.t1">
    <property type="protein sequence ID" value="L893_g10739.t1"/>
    <property type="gene ID" value="L893_g10739"/>
</dbReference>
<evidence type="ECO:0000313" key="1">
    <source>
        <dbReference type="Proteomes" id="UP000095287"/>
    </source>
</evidence>
<accession>A0A1I7XYD3</accession>
<keyword evidence="1" id="KW-1185">Reference proteome</keyword>
<organism evidence="1 2">
    <name type="scientific">Steinernema glaseri</name>
    <dbReference type="NCBI Taxonomy" id="37863"/>
    <lineage>
        <taxon>Eukaryota</taxon>
        <taxon>Metazoa</taxon>
        <taxon>Ecdysozoa</taxon>
        <taxon>Nematoda</taxon>
        <taxon>Chromadorea</taxon>
        <taxon>Rhabditida</taxon>
        <taxon>Tylenchina</taxon>
        <taxon>Panagrolaimomorpha</taxon>
        <taxon>Strongyloidoidea</taxon>
        <taxon>Steinernematidae</taxon>
        <taxon>Steinernema</taxon>
    </lineage>
</organism>
<dbReference type="AlphaFoldDB" id="A0A1I7XYD3"/>